<name>A0A0F9TAI8_9ZZZZ</name>
<organism evidence="2">
    <name type="scientific">marine sediment metagenome</name>
    <dbReference type="NCBI Taxonomy" id="412755"/>
    <lineage>
        <taxon>unclassified sequences</taxon>
        <taxon>metagenomes</taxon>
        <taxon>ecological metagenomes</taxon>
    </lineage>
</organism>
<reference evidence="2" key="1">
    <citation type="journal article" date="2015" name="Nature">
        <title>Complex archaea that bridge the gap between prokaryotes and eukaryotes.</title>
        <authorList>
            <person name="Spang A."/>
            <person name="Saw J.H."/>
            <person name="Jorgensen S.L."/>
            <person name="Zaremba-Niedzwiedzka K."/>
            <person name="Martijn J."/>
            <person name="Lind A.E."/>
            <person name="van Eijk R."/>
            <person name="Schleper C."/>
            <person name="Guy L."/>
            <person name="Ettema T.J."/>
        </authorList>
    </citation>
    <scope>NUCLEOTIDE SEQUENCE</scope>
</reference>
<gene>
    <name evidence="2" type="ORF">LCGC14_0753070</name>
</gene>
<evidence type="ECO:0000313" key="2">
    <source>
        <dbReference type="EMBL" id="KKN38503.1"/>
    </source>
</evidence>
<dbReference type="EMBL" id="LAZR01001824">
    <property type="protein sequence ID" value="KKN38503.1"/>
    <property type="molecule type" value="Genomic_DNA"/>
</dbReference>
<proteinExistence type="predicted"/>
<accession>A0A0F9TAI8</accession>
<sequence>MQQRIKDIFVYLVIGALFVAFYVWGYNTGVERTKRVESIVRLREVCERQRVMQDVGFYTGDIDNVRGDLTIAAEKKYYRWYAHCIAAGKRVDPNVIYWEDADDG</sequence>
<feature type="transmembrane region" description="Helical" evidence="1">
    <location>
        <begin position="9"/>
        <end position="26"/>
    </location>
</feature>
<dbReference type="AlphaFoldDB" id="A0A0F9TAI8"/>
<keyword evidence="1" id="KW-0472">Membrane</keyword>
<keyword evidence="1" id="KW-1133">Transmembrane helix</keyword>
<protein>
    <submittedName>
        <fullName evidence="2">Uncharacterized protein</fullName>
    </submittedName>
</protein>
<evidence type="ECO:0000256" key="1">
    <source>
        <dbReference type="SAM" id="Phobius"/>
    </source>
</evidence>
<keyword evidence="1" id="KW-0812">Transmembrane</keyword>
<comment type="caution">
    <text evidence="2">The sequence shown here is derived from an EMBL/GenBank/DDBJ whole genome shotgun (WGS) entry which is preliminary data.</text>
</comment>